<dbReference type="RefSeq" id="WP_095370806.1">
    <property type="nucleotide sequence ID" value="NZ_CANMJM010000023.1"/>
</dbReference>
<sequence length="67" mass="7634">MRTPLFTGIISLLFGFVFIYFAIINLQNGGGWGFLTIFILIFATFDIGGGIKLIAMHYRMKKKEDKK</sequence>
<evidence type="ECO:0008006" key="4">
    <source>
        <dbReference type="Google" id="ProtNLM"/>
    </source>
</evidence>
<feature type="transmembrane region" description="Helical" evidence="1">
    <location>
        <begin position="32"/>
        <end position="55"/>
    </location>
</feature>
<evidence type="ECO:0000313" key="3">
    <source>
        <dbReference type="Proteomes" id="UP000215137"/>
    </source>
</evidence>
<keyword evidence="1" id="KW-0812">Transmembrane</keyword>
<keyword evidence="3" id="KW-1185">Reference proteome</keyword>
<dbReference type="GeneID" id="97214342"/>
<organism evidence="2 3">
    <name type="scientific">Cytobacillus kochii</name>
    <dbReference type="NCBI Taxonomy" id="859143"/>
    <lineage>
        <taxon>Bacteria</taxon>
        <taxon>Bacillati</taxon>
        <taxon>Bacillota</taxon>
        <taxon>Bacilli</taxon>
        <taxon>Bacillales</taxon>
        <taxon>Bacillaceae</taxon>
        <taxon>Cytobacillus</taxon>
    </lineage>
</organism>
<dbReference type="Pfam" id="PF14146">
    <property type="entry name" value="DUF4305"/>
    <property type="match status" value="1"/>
</dbReference>
<evidence type="ECO:0000256" key="1">
    <source>
        <dbReference type="SAM" id="Phobius"/>
    </source>
</evidence>
<name>A0A248TGB7_9BACI</name>
<dbReference type="OrthoDB" id="2355666at2"/>
<keyword evidence="1" id="KW-0472">Membrane</keyword>
<dbReference type="InterPro" id="IPR025426">
    <property type="entry name" value="DUF4305"/>
</dbReference>
<keyword evidence="1" id="KW-1133">Transmembrane helix</keyword>
<gene>
    <name evidence="2" type="ORF">CKF48_07745</name>
</gene>
<dbReference type="Proteomes" id="UP000215137">
    <property type="component" value="Chromosome"/>
</dbReference>
<dbReference type="EMBL" id="CP022983">
    <property type="protein sequence ID" value="ASV67231.1"/>
    <property type="molecule type" value="Genomic_DNA"/>
</dbReference>
<reference evidence="2 3" key="1">
    <citation type="submission" date="2017-08" db="EMBL/GenBank/DDBJ databases">
        <title>Complete Genome Sequence of Bacillus kochii Oregon-R-modENCODE STRAIN BDGP4, isolated from Drosophila melanogaster gut.</title>
        <authorList>
            <person name="Wan K.H."/>
            <person name="Yu C."/>
            <person name="Park S."/>
            <person name="Hammonds A.S."/>
            <person name="Booth B.W."/>
            <person name="Celniker S.E."/>
        </authorList>
    </citation>
    <scope>NUCLEOTIDE SEQUENCE [LARGE SCALE GENOMIC DNA]</scope>
    <source>
        <strain evidence="2 3">BDGP4</strain>
    </source>
</reference>
<feature type="transmembrane region" description="Helical" evidence="1">
    <location>
        <begin position="5"/>
        <end position="26"/>
    </location>
</feature>
<evidence type="ECO:0000313" key="2">
    <source>
        <dbReference type="EMBL" id="ASV67231.1"/>
    </source>
</evidence>
<protein>
    <recommendedName>
        <fullName evidence="4">DUF4305 domain-containing protein</fullName>
    </recommendedName>
</protein>
<dbReference type="KEGG" id="bko:CKF48_07745"/>
<proteinExistence type="predicted"/>
<accession>A0A248TGB7</accession>
<dbReference type="AlphaFoldDB" id="A0A248TGB7"/>